<dbReference type="OrthoDB" id="828290at2"/>
<feature type="chain" id="PRO_5016160567" evidence="1">
    <location>
        <begin position="26"/>
        <end position="106"/>
    </location>
</feature>
<gene>
    <name evidence="2" type="ORF">LV85_02730</name>
</gene>
<dbReference type="RefSeq" id="WP_111320294.1">
    <property type="nucleotide sequence ID" value="NZ_QKZT01000011.1"/>
</dbReference>
<keyword evidence="1" id="KW-0732">Signal</keyword>
<accession>A0A2W7QQ45</accession>
<evidence type="ECO:0000313" key="3">
    <source>
        <dbReference type="Proteomes" id="UP000248882"/>
    </source>
</evidence>
<evidence type="ECO:0000313" key="2">
    <source>
        <dbReference type="EMBL" id="PZX50623.1"/>
    </source>
</evidence>
<organism evidence="2 3">
    <name type="scientific">Algoriphagus chordae</name>
    <dbReference type="NCBI Taxonomy" id="237019"/>
    <lineage>
        <taxon>Bacteria</taxon>
        <taxon>Pseudomonadati</taxon>
        <taxon>Bacteroidota</taxon>
        <taxon>Cytophagia</taxon>
        <taxon>Cytophagales</taxon>
        <taxon>Cyclobacteriaceae</taxon>
        <taxon>Algoriphagus</taxon>
    </lineage>
</organism>
<sequence>MKTRVLTKAVCLAAVLFLNIGPSFDFNENQIIPLISLDQIVRNQAFAERMPPSCPIPELSYSLYNSTEKYCANENVWVSFEECEMDEISCCPGLSLDPEPNCYRLE</sequence>
<dbReference type="EMBL" id="QKZT01000011">
    <property type="protein sequence ID" value="PZX50623.1"/>
    <property type="molecule type" value="Genomic_DNA"/>
</dbReference>
<protein>
    <submittedName>
        <fullName evidence="2">Uncharacterized protein</fullName>
    </submittedName>
</protein>
<dbReference type="Proteomes" id="UP000248882">
    <property type="component" value="Unassembled WGS sequence"/>
</dbReference>
<reference evidence="2 3" key="1">
    <citation type="submission" date="2018-06" db="EMBL/GenBank/DDBJ databases">
        <title>Genomic Encyclopedia of Archaeal and Bacterial Type Strains, Phase II (KMG-II): from individual species to whole genera.</title>
        <authorList>
            <person name="Goeker M."/>
        </authorList>
    </citation>
    <scope>NUCLEOTIDE SEQUENCE [LARGE SCALE GENOMIC DNA]</scope>
    <source>
        <strain evidence="2 3">DSM 19830</strain>
    </source>
</reference>
<evidence type="ECO:0000256" key="1">
    <source>
        <dbReference type="SAM" id="SignalP"/>
    </source>
</evidence>
<dbReference type="AlphaFoldDB" id="A0A2W7QQ45"/>
<comment type="caution">
    <text evidence="2">The sequence shown here is derived from an EMBL/GenBank/DDBJ whole genome shotgun (WGS) entry which is preliminary data.</text>
</comment>
<keyword evidence="3" id="KW-1185">Reference proteome</keyword>
<name>A0A2W7QQ45_9BACT</name>
<feature type="signal peptide" evidence="1">
    <location>
        <begin position="1"/>
        <end position="25"/>
    </location>
</feature>
<proteinExistence type="predicted"/>